<evidence type="ECO:0000313" key="2">
    <source>
        <dbReference type="EMBL" id="KAA3487332.1"/>
    </source>
</evidence>
<dbReference type="Proteomes" id="UP000325315">
    <property type="component" value="Unassembled WGS sequence"/>
</dbReference>
<reference evidence="2" key="1">
    <citation type="submission" date="2019-08" db="EMBL/GenBank/DDBJ databases">
        <authorList>
            <person name="Liu F."/>
        </authorList>
    </citation>
    <scope>NUCLEOTIDE SEQUENCE [LARGE SCALE GENOMIC DNA]</scope>
    <source>
        <strain evidence="2">PA1801</strain>
        <tissue evidence="2">Leaf</tissue>
    </source>
</reference>
<feature type="domain" description="Retrotransposon gag" evidence="1">
    <location>
        <begin position="30"/>
        <end position="81"/>
    </location>
</feature>
<evidence type="ECO:0000313" key="3">
    <source>
        <dbReference type="Proteomes" id="UP000325315"/>
    </source>
</evidence>
<dbReference type="Pfam" id="PF03732">
    <property type="entry name" value="Retrotrans_gag"/>
    <property type="match status" value="1"/>
</dbReference>
<evidence type="ECO:0000259" key="1">
    <source>
        <dbReference type="Pfam" id="PF03732"/>
    </source>
</evidence>
<sequence length="90" mass="10271">MHCVIAEGLGISLVENIDVDYSKGESNRFVDQKRKEFLKLKQGKMSVAEYGREFVRLSKYAQECVSTKAILCKRFEDGLNEDIRLLVGIL</sequence>
<proteinExistence type="predicted"/>
<dbReference type="InterPro" id="IPR005162">
    <property type="entry name" value="Retrotrans_gag_dom"/>
</dbReference>
<dbReference type="EMBL" id="SMMG02000001">
    <property type="protein sequence ID" value="KAA3487332.1"/>
    <property type="molecule type" value="Genomic_DNA"/>
</dbReference>
<keyword evidence="3" id="KW-1185">Reference proteome</keyword>
<gene>
    <name evidence="2" type="ORF">EPI10_031162</name>
</gene>
<accession>A0A5B6X2M6</accession>
<comment type="caution">
    <text evidence="2">The sequence shown here is derived from an EMBL/GenBank/DDBJ whole genome shotgun (WGS) entry which is preliminary data.</text>
</comment>
<protein>
    <submittedName>
        <fullName evidence="2">Gag-Pol polyprotein</fullName>
    </submittedName>
</protein>
<name>A0A5B6X2M6_9ROSI</name>
<dbReference type="OrthoDB" id="2272416at2759"/>
<dbReference type="AlphaFoldDB" id="A0A5B6X2M6"/>
<organism evidence="2 3">
    <name type="scientific">Gossypium australe</name>
    <dbReference type="NCBI Taxonomy" id="47621"/>
    <lineage>
        <taxon>Eukaryota</taxon>
        <taxon>Viridiplantae</taxon>
        <taxon>Streptophyta</taxon>
        <taxon>Embryophyta</taxon>
        <taxon>Tracheophyta</taxon>
        <taxon>Spermatophyta</taxon>
        <taxon>Magnoliopsida</taxon>
        <taxon>eudicotyledons</taxon>
        <taxon>Gunneridae</taxon>
        <taxon>Pentapetalae</taxon>
        <taxon>rosids</taxon>
        <taxon>malvids</taxon>
        <taxon>Malvales</taxon>
        <taxon>Malvaceae</taxon>
        <taxon>Malvoideae</taxon>
        <taxon>Gossypium</taxon>
    </lineage>
</organism>